<sequence length="670" mass="70431">MVAQATMCDIGAQRGLIASPSDSREPVAAVCVVRFGINLEVFASSRSHSREPLFWREELTFAAGRIDIRGPSLGAPSNEAAKRRSMLSVRVAAGCGGAQSLTCHHASPLDQQRRCGASGSPAASHEPAISSSLFCSSRRITAASLSSAPACWAIDGSVLSKNHGPYQNNKHDDKSNYRYYYGHRRLPYQQWQQQQHSCGIELRRKTRTRTWRGVECRLDASLFQMKRGAIGTKAVVRPRPAPAPAPLRLPVRSPLDEWMTNKMGCSFCNNARSVSTAATHGGDDEASLTADQQSVVGERLHVFSGDGADGCGWQAEMKKKVTKLDVRHASDQQRDGNDALGMSSSTSSVVPKMVPPPLLCMLAAGTLVATATLVASKHWVTAVAQIGAWVGTGIVGTRGWMGPGSELGPRALLMSLSLSGGLTSAGGGTGGSVGAIVQEKLRPVVQTAWTGLVAGCLHSLTGPDHLAALAPLTIGRSRGGSALLGALWGGGHGTGQMLLGALFVLFKDQLSHAMPALSRWSSSLVGLTLIAIGAVGLKEAAELRRAVASATGDNVETSAVLEVNDDGKNFGLATYCNGVVFGLQPDALMVILPAMALPSRASAAAFLVTFLLGTILAMSSYTACIGVVSRQLGHRMPWVTERLSVISSTIAIALGVTFVGTNLLQIRAIL</sequence>
<evidence type="ECO:0000256" key="1">
    <source>
        <dbReference type="SAM" id="MobiDB-lite"/>
    </source>
</evidence>
<reference evidence="3 4" key="1">
    <citation type="journal article" date="2018" name="Cell">
        <title>The Chara Genome: Secondary Complexity and Implications for Plant Terrestrialization.</title>
        <authorList>
            <person name="Nishiyama T."/>
            <person name="Sakayama H."/>
            <person name="Vries J.D."/>
            <person name="Buschmann H."/>
            <person name="Saint-Marcoux D."/>
            <person name="Ullrich K.K."/>
            <person name="Haas F.B."/>
            <person name="Vanderstraeten L."/>
            <person name="Becker D."/>
            <person name="Lang D."/>
            <person name="Vosolsobe S."/>
            <person name="Rombauts S."/>
            <person name="Wilhelmsson P.K.I."/>
            <person name="Janitza P."/>
            <person name="Kern R."/>
            <person name="Heyl A."/>
            <person name="Rumpler F."/>
            <person name="Villalobos L.I.A.C."/>
            <person name="Clay J.M."/>
            <person name="Skokan R."/>
            <person name="Toyoda A."/>
            <person name="Suzuki Y."/>
            <person name="Kagoshima H."/>
            <person name="Schijlen E."/>
            <person name="Tajeshwar N."/>
            <person name="Catarino B."/>
            <person name="Hetherington A.J."/>
            <person name="Saltykova A."/>
            <person name="Bonnot C."/>
            <person name="Breuninger H."/>
            <person name="Symeonidi A."/>
            <person name="Radhakrishnan G.V."/>
            <person name="Van Nieuwerburgh F."/>
            <person name="Deforce D."/>
            <person name="Chang C."/>
            <person name="Karol K.G."/>
            <person name="Hedrich R."/>
            <person name="Ulvskov P."/>
            <person name="Glockner G."/>
            <person name="Delwiche C.F."/>
            <person name="Petrasek J."/>
            <person name="Van de Peer Y."/>
            <person name="Friml J."/>
            <person name="Beilby M."/>
            <person name="Dolan L."/>
            <person name="Kohara Y."/>
            <person name="Sugano S."/>
            <person name="Fujiyama A."/>
            <person name="Delaux P.-M."/>
            <person name="Quint M."/>
            <person name="TheiBen G."/>
            <person name="Hagemann M."/>
            <person name="Harholt J."/>
            <person name="Dunand C."/>
            <person name="Zachgo S."/>
            <person name="Langdale J."/>
            <person name="Maumus F."/>
            <person name="Straeten D.V.D."/>
            <person name="Gould S.B."/>
            <person name="Rensing S.A."/>
        </authorList>
    </citation>
    <scope>NUCLEOTIDE SEQUENCE [LARGE SCALE GENOMIC DNA]</scope>
    <source>
        <strain evidence="3 4">S276</strain>
    </source>
</reference>
<evidence type="ECO:0000313" key="3">
    <source>
        <dbReference type="EMBL" id="GBG75695.1"/>
    </source>
</evidence>
<dbReference type="EMBL" id="BFEA01000229">
    <property type="protein sequence ID" value="GBG75695.1"/>
    <property type="molecule type" value="Genomic_DNA"/>
</dbReference>
<keyword evidence="2" id="KW-0472">Membrane</keyword>
<dbReference type="Proteomes" id="UP000265515">
    <property type="component" value="Unassembled WGS sequence"/>
</dbReference>
<name>A0A388L072_CHABU</name>
<organism evidence="3 4">
    <name type="scientific">Chara braunii</name>
    <name type="common">Braun's stonewort</name>
    <dbReference type="NCBI Taxonomy" id="69332"/>
    <lineage>
        <taxon>Eukaryota</taxon>
        <taxon>Viridiplantae</taxon>
        <taxon>Streptophyta</taxon>
        <taxon>Charophyceae</taxon>
        <taxon>Charales</taxon>
        <taxon>Characeae</taxon>
        <taxon>Chara</taxon>
    </lineage>
</organism>
<gene>
    <name evidence="3" type="ORF">CBR_g20320</name>
</gene>
<keyword evidence="2" id="KW-1133">Transmembrane helix</keyword>
<evidence type="ECO:0008006" key="5">
    <source>
        <dbReference type="Google" id="ProtNLM"/>
    </source>
</evidence>
<dbReference type="OrthoDB" id="669460at2759"/>
<feature type="compositionally biased region" description="Basic and acidic residues" evidence="1">
    <location>
        <begin position="328"/>
        <end position="337"/>
    </location>
</feature>
<dbReference type="InterPro" id="IPR052776">
    <property type="entry name" value="Chloro_ReproSupport/MetalTrans"/>
</dbReference>
<feature type="transmembrane region" description="Helical" evidence="2">
    <location>
        <begin position="354"/>
        <end position="375"/>
    </location>
</feature>
<feature type="transmembrane region" description="Helical" evidence="2">
    <location>
        <begin position="482"/>
        <end position="506"/>
    </location>
</feature>
<dbReference type="PANTHER" id="PTHR33876:SF4">
    <property type="entry name" value="CHLOROPLAST PROTEIN FOR GROWTH AND FERTILITY 2"/>
    <property type="match status" value="1"/>
</dbReference>
<dbReference type="PANTHER" id="PTHR33876">
    <property type="entry name" value="UNNAMED PRODUCT"/>
    <property type="match status" value="1"/>
</dbReference>
<keyword evidence="4" id="KW-1185">Reference proteome</keyword>
<proteinExistence type="predicted"/>
<comment type="caution">
    <text evidence="3">The sequence shown here is derived from an EMBL/GenBank/DDBJ whole genome shotgun (WGS) entry which is preliminary data.</text>
</comment>
<evidence type="ECO:0000313" key="4">
    <source>
        <dbReference type="Proteomes" id="UP000265515"/>
    </source>
</evidence>
<feature type="region of interest" description="Disordered" evidence="1">
    <location>
        <begin position="328"/>
        <end position="348"/>
    </location>
</feature>
<keyword evidence="2" id="KW-0812">Transmembrane</keyword>
<feature type="transmembrane region" description="Helical" evidence="2">
    <location>
        <begin position="518"/>
        <end position="537"/>
    </location>
</feature>
<dbReference type="STRING" id="69332.A0A388L072"/>
<feature type="transmembrane region" description="Helical" evidence="2">
    <location>
        <begin position="603"/>
        <end position="623"/>
    </location>
</feature>
<evidence type="ECO:0000256" key="2">
    <source>
        <dbReference type="SAM" id="Phobius"/>
    </source>
</evidence>
<feature type="transmembrane region" description="Helical" evidence="2">
    <location>
        <begin position="643"/>
        <end position="664"/>
    </location>
</feature>
<protein>
    <recommendedName>
        <fullName evidence="5">Urease accessory protein UreH-like transmembrane domain-containing protein</fullName>
    </recommendedName>
</protein>
<accession>A0A388L072</accession>
<dbReference type="AlphaFoldDB" id="A0A388L072"/>
<dbReference type="Gramene" id="GBG75695">
    <property type="protein sequence ID" value="GBG75695"/>
    <property type="gene ID" value="CBR_g20320"/>
</dbReference>